<feature type="domain" description="DUF6287" evidence="2">
    <location>
        <begin position="198"/>
        <end position="230"/>
    </location>
</feature>
<gene>
    <name evidence="3" type="ORF">ATZ35_11575</name>
</gene>
<accession>A0A0U2LX79</accession>
<dbReference type="InterPro" id="IPR046254">
    <property type="entry name" value="DUF6287"/>
</dbReference>
<name>A0A0U2LX79_9ENTE</name>
<dbReference type="PROSITE" id="PS51257">
    <property type="entry name" value="PROKAR_LIPOPROTEIN"/>
    <property type="match status" value="1"/>
</dbReference>
<dbReference type="STRING" id="118060.ATZ35_11575"/>
<dbReference type="EMBL" id="CP013655">
    <property type="protein sequence ID" value="ALS37765.1"/>
    <property type="molecule type" value="Genomic_DNA"/>
</dbReference>
<dbReference type="RefSeq" id="WP_354017302.1">
    <property type="nucleotide sequence ID" value="NZ_JBEPLP010000010.1"/>
</dbReference>
<organism evidence="3 4">
    <name type="scientific">Enterococcus rotai</name>
    <dbReference type="NCBI Taxonomy" id="118060"/>
    <lineage>
        <taxon>Bacteria</taxon>
        <taxon>Bacillati</taxon>
        <taxon>Bacillota</taxon>
        <taxon>Bacilli</taxon>
        <taxon>Lactobacillales</taxon>
        <taxon>Enterococcaceae</taxon>
        <taxon>Enterococcus</taxon>
    </lineage>
</organism>
<keyword evidence="4" id="KW-1185">Reference proteome</keyword>
<evidence type="ECO:0000256" key="1">
    <source>
        <dbReference type="SAM" id="MobiDB-lite"/>
    </source>
</evidence>
<sequence>MKKLHFKKILTFFRKRRNFLSLSIVLVVISIFSGCGNNKNERAINGTSTDTSLKDTAKISTSSSTFDSNSKQEAGIKSEATAQLELNYEDAQIEYARVIANLGVENKIGYTTERVRSNQITFNTSVSDEYKSIRIQERGTEDRYIYYLPLGEGFIEHYGMKKYPSSPTTSPAKVYLKTDYDDIALALLENQTNISDNDLNIEAINNGDFTSLIGTWKNGKNDVLIINTDGTTNMAFVVHGVPESGKTSKVPFASLSAGGPGGAALGLYKIGFKNPDGDSSDSTKPRLIITQQGGNYSSDSYYYRQ</sequence>
<evidence type="ECO:0000313" key="4">
    <source>
        <dbReference type="Proteomes" id="UP000067523"/>
    </source>
</evidence>
<feature type="region of interest" description="Disordered" evidence="1">
    <location>
        <begin position="276"/>
        <end position="305"/>
    </location>
</feature>
<dbReference type="KEGG" id="erx:ATZ35_11575"/>
<dbReference type="Proteomes" id="UP000067523">
    <property type="component" value="Chromosome"/>
</dbReference>
<feature type="compositionally biased region" description="Polar residues" evidence="1">
    <location>
        <begin position="289"/>
        <end position="305"/>
    </location>
</feature>
<dbReference type="Pfam" id="PF19804">
    <property type="entry name" value="DUF6287"/>
    <property type="match status" value="1"/>
</dbReference>
<reference evidence="4" key="1">
    <citation type="submission" date="2015-12" db="EMBL/GenBank/DDBJ databases">
        <authorList>
            <person name="Lauer A."/>
            <person name="Humrighouse B."/>
            <person name="Loparev V."/>
            <person name="Shewmaker P.L."/>
            <person name="Whitney A.M."/>
            <person name="McLaughlin R.W."/>
        </authorList>
    </citation>
    <scope>NUCLEOTIDE SEQUENCE [LARGE SCALE GENOMIC DNA]</scope>
    <source>
        <strain evidence="4">LMG 26678</strain>
    </source>
</reference>
<dbReference type="AlphaFoldDB" id="A0A0U2LX79"/>
<proteinExistence type="predicted"/>
<protein>
    <recommendedName>
        <fullName evidence="2">DUF6287 domain-containing protein</fullName>
    </recommendedName>
</protein>
<evidence type="ECO:0000259" key="2">
    <source>
        <dbReference type="Pfam" id="PF19804"/>
    </source>
</evidence>
<evidence type="ECO:0000313" key="3">
    <source>
        <dbReference type="EMBL" id="ALS37765.1"/>
    </source>
</evidence>